<gene>
    <name evidence="1" type="ORF">B2A_12252</name>
</gene>
<dbReference type="EMBL" id="AUZZ01008839">
    <property type="protein sequence ID" value="EQD36151.1"/>
    <property type="molecule type" value="Genomic_DNA"/>
</dbReference>
<feature type="non-terminal residue" evidence="1">
    <location>
        <position position="1"/>
    </location>
</feature>
<proteinExistence type="predicted"/>
<evidence type="ECO:0008006" key="2">
    <source>
        <dbReference type="Google" id="ProtNLM"/>
    </source>
</evidence>
<name>T0YL47_9ZZZZ</name>
<organism evidence="1">
    <name type="scientific">mine drainage metagenome</name>
    <dbReference type="NCBI Taxonomy" id="410659"/>
    <lineage>
        <taxon>unclassified sequences</taxon>
        <taxon>metagenomes</taxon>
        <taxon>ecological metagenomes</taxon>
    </lineage>
</organism>
<reference evidence="1" key="1">
    <citation type="submission" date="2013-08" db="EMBL/GenBank/DDBJ databases">
        <authorList>
            <person name="Mendez C."/>
            <person name="Richter M."/>
            <person name="Ferrer M."/>
            <person name="Sanchez J."/>
        </authorList>
    </citation>
    <scope>NUCLEOTIDE SEQUENCE</scope>
</reference>
<evidence type="ECO:0000313" key="1">
    <source>
        <dbReference type="EMBL" id="EQD36151.1"/>
    </source>
</evidence>
<dbReference type="Pfam" id="PF14384">
    <property type="entry name" value="BrnA_antitoxin"/>
    <property type="match status" value="1"/>
</dbReference>
<dbReference type="InterPro" id="IPR025528">
    <property type="entry name" value="BrnA_antitoxin"/>
</dbReference>
<dbReference type="AlphaFoldDB" id="T0YL47"/>
<sequence length="106" mass="12169">DTTTGKTVRFTLDTANPPKLSDEAKARLAHLAAMPDSEIDFSDIPRSPADAEWTRPGIPFPTENKQQVTLRLDADVLEYFRHTGKRYQTRINQVLRTYMQAHEIKR</sequence>
<reference evidence="1" key="2">
    <citation type="journal article" date="2014" name="ISME J.">
        <title>Microbial stratification in low pH oxic and suboxic macroscopic growths along an acid mine drainage.</title>
        <authorList>
            <person name="Mendez-Garcia C."/>
            <person name="Mesa V."/>
            <person name="Sprenger R.R."/>
            <person name="Richter M."/>
            <person name="Diez M.S."/>
            <person name="Solano J."/>
            <person name="Bargiela R."/>
            <person name="Golyshina O.V."/>
            <person name="Manteca A."/>
            <person name="Ramos J.L."/>
            <person name="Gallego J.R."/>
            <person name="Llorente I."/>
            <person name="Martins Dos Santos V.A."/>
            <person name="Jensen O.N."/>
            <person name="Pelaez A.I."/>
            <person name="Sanchez J."/>
            <person name="Ferrer M."/>
        </authorList>
    </citation>
    <scope>NUCLEOTIDE SEQUENCE</scope>
</reference>
<protein>
    <recommendedName>
        <fullName evidence="2">BrnA antitoxin family protein</fullName>
    </recommendedName>
</protein>
<comment type="caution">
    <text evidence="1">The sequence shown here is derived from an EMBL/GenBank/DDBJ whole genome shotgun (WGS) entry which is preliminary data.</text>
</comment>
<accession>T0YL47</accession>